<comment type="caution">
    <text evidence="1">The sequence shown here is derived from an EMBL/GenBank/DDBJ whole genome shotgun (WGS) entry which is preliminary data.</text>
</comment>
<evidence type="ECO:0000313" key="2">
    <source>
        <dbReference type="Proteomes" id="UP000223834"/>
    </source>
</evidence>
<proteinExistence type="predicted"/>
<feature type="non-terminal residue" evidence="1">
    <location>
        <position position="1"/>
    </location>
</feature>
<organism evidence="1 2">
    <name type="scientific">Bacillus cereus</name>
    <dbReference type="NCBI Taxonomy" id="1396"/>
    <lineage>
        <taxon>Bacteria</taxon>
        <taxon>Bacillati</taxon>
        <taxon>Bacillota</taxon>
        <taxon>Bacilli</taxon>
        <taxon>Bacillales</taxon>
        <taxon>Bacillaceae</taxon>
        <taxon>Bacillus</taxon>
        <taxon>Bacillus cereus group</taxon>
    </lineage>
</organism>
<dbReference type="Proteomes" id="UP000223834">
    <property type="component" value="Unassembled WGS sequence"/>
</dbReference>
<accession>A0A9X7C5J9</accession>
<dbReference type="EMBL" id="NUIQ01000347">
    <property type="protein sequence ID" value="PGO61023.1"/>
    <property type="molecule type" value="Genomic_DNA"/>
</dbReference>
<protein>
    <submittedName>
        <fullName evidence="1">Cytosolic protein</fullName>
    </submittedName>
</protein>
<evidence type="ECO:0000313" key="1">
    <source>
        <dbReference type="EMBL" id="PGO61023.1"/>
    </source>
</evidence>
<sequence>MIKQVAMKRKKDMLQTSNAIIIQPIVEEMSDKVDTKSPTKCPTIKTKPVSLKQNIKDINKRKEYEIHSHENDNDFINYRVPQSMRMKLATAFDSNVINESFSNALNIAKKAAKKCNLLSDQDVFNNILANASAALFSKTHEFEHNRTLMKNPIGYFTRTFKHMVYNYIDSFREVHHIAKRKENAHTGSLAIFKRMIES</sequence>
<gene>
    <name evidence="1" type="ORF">CN980_29710</name>
</gene>
<dbReference type="AlphaFoldDB" id="A0A9X7C5J9"/>
<reference evidence="1 2" key="1">
    <citation type="submission" date="2017-09" db="EMBL/GenBank/DDBJ databases">
        <title>Large-scale bioinformatics analysis of Bacillus genomes uncovers conserved roles of natural products in bacterial physiology.</title>
        <authorList>
            <consortium name="Agbiome Team Llc"/>
            <person name="Bleich R.M."/>
            <person name="Grubbs K.J."/>
            <person name="Santa Maria K.C."/>
            <person name="Allen S.E."/>
            <person name="Farag S."/>
            <person name="Shank E.A."/>
            <person name="Bowers A."/>
        </authorList>
    </citation>
    <scope>NUCLEOTIDE SEQUENCE [LARGE SCALE GENOMIC DNA]</scope>
    <source>
        <strain evidence="1 2">AFS049141</strain>
    </source>
</reference>
<name>A0A9X7C5J9_BACCE</name>